<evidence type="ECO:0000256" key="2">
    <source>
        <dbReference type="ARBA" id="ARBA00023136"/>
    </source>
</evidence>
<organism evidence="4">
    <name type="scientific">marine sediment metagenome</name>
    <dbReference type="NCBI Taxonomy" id="412755"/>
    <lineage>
        <taxon>unclassified sequences</taxon>
        <taxon>metagenomes</taxon>
        <taxon>ecological metagenomes</taxon>
    </lineage>
</organism>
<proteinExistence type="predicted"/>
<dbReference type="Pfam" id="PF01103">
    <property type="entry name" value="Omp85"/>
    <property type="match status" value="1"/>
</dbReference>
<reference evidence="4" key="1">
    <citation type="journal article" date="2014" name="Front. Microbiol.">
        <title>High frequency of phylogenetically diverse reductive dehalogenase-homologous genes in deep subseafloor sedimentary metagenomes.</title>
        <authorList>
            <person name="Kawai M."/>
            <person name="Futagami T."/>
            <person name="Toyoda A."/>
            <person name="Takaki Y."/>
            <person name="Nishi S."/>
            <person name="Hori S."/>
            <person name="Arai W."/>
            <person name="Tsubouchi T."/>
            <person name="Morono Y."/>
            <person name="Uchiyama I."/>
            <person name="Ito T."/>
            <person name="Fujiyama A."/>
            <person name="Inagaki F."/>
            <person name="Takami H."/>
        </authorList>
    </citation>
    <scope>NUCLEOTIDE SEQUENCE</scope>
    <source>
        <strain evidence="4">Expedition CK06-06</strain>
    </source>
</reference>
<name>X0ZN84_9ZZZZ</name>
<keyword evidence="2" id="KW-0472">Membrane</keyword>
<evidence type="ECO:0000313" key="4">
    <source>
        <dbReference type="EMBL" id="GAG49651.1"/>
    </source>
</evidence>
<gene>
    <name evidence="4" type="ORF">S01H1_83991</name>
</gene>
<feature type="domain" description="Bacterial surface antigen (D15)" evidence="3">
    <location>
        <begin position="17"/>
        <end position="145"/>
    </location>
</feature>
<protein>
    <recommendedName>
        <fullName evidence="3">Bacterial surface antigen (D15) domain-containing protein</fullName>
    </recommendedName>
</protein>
<sequence>KLGGNYSADNLSNTNVNTFSLRGYKPAVLEGNNLILTSLEYRFPLANIEQSLKLGSLSIFLERLSGVFFVDIGNAWESANININITNEKNEINSFWQDFKSSIGAELKADFNYKYDSPFTLRLGAAKALSDPKGYDIYITLGTSF</sequence>
<dbReference type="AlphaFoldDB" id="X0ZN84"/>
<dbReference type="Gene3D" id="2.40.160.50">
    <property type="entry name" value="membrane protein fhac: a member of the omp85/tpsb transporter family"/>
    <property type="match status" value="1"/>
</dbReference>
<dbReference type="InterPro" id="IPR000184">
    <property type="entry name" value="Bac_surfAg_D15"/>
</dbReference>
<comment type="caution">
    <text evidence="4">The sequence shown here is derived from an EMBL/GenBank/DDBJ whole genome shotgun (WGS) entry which is preliminary data.</text>
</comment>
<feature type="non-terminal residue" evidence="4">
    <location>
        <position position="1"/>
    </location>
</feature>
<evidence type="ECO:0000259" key="3">
    <source>
        <dbReference type="Pfam" id="PF01103"/>
    </source>
</evidence>
<comment type="subcellular location">
    <subcellularLocation>
        <location evidence="1">Membrane</location>
    </subcellularLocation>
</comment>
<dbReference type="EMBL" id="BARS01057229">
    <property type="protein sequence ID" value="GAG49651.1"/>
    <property type="molecule type" value="Genomic_DNA"/>
</dbReference>
<evidence type="ECO:0000256" key="1">
    <source>
        <dbReference type="ARBA" id="ARBA00004370"/>
    </source>
</evidence>
<dbReference type="GO" id="GO:0019867">
    <property type="term" value="C:outer membrane"/>
    <property type="evidence" value="ECO:0007669"/>
    <property type="project" value="InterPro"/>
</dbReference>
<accession>X0ZN84</accession>